<dbReference type="OrthoDB" id="9765872at2"/>
<evidence type="ECO:0000313" key="2">
    <source>
        <dbReference type="EMBL" id="QAA35274.1"/>
    </source>
</evidence>
<dbReference type="SUPFAM" id="SSF53474">
    <property type="entry name" value="alpha/beta-Hydrolases"/>
    <property type="match status" value="1"/>
</dbReference>
<protein>
    <submittedName>
        <fullName evidence="2">Triacylglycerol lipase</fullName>
    </submittedName>
</protein>
<proteinExistence type="predicted"/>
<gene>
    <name evidence="2" type="ORF">C1I91_11255</name>
</gene>
<organism evidence="2 3">
    <name type="scientific">Clostridium manihotivorum</name>
    <dbReference type="NCBI Taxonomy" id="2320868"/>
    <lineage>
        <taxon>Bacteria</taxon>
        <taxon>Bacillati</taxon>
        <taxon>Bacillota</taxon>
        <taxon>Clostridia</taxon>
        <taxon>Eubacteriales</taxon>
        <taxon>Clostridiaceae</taxon>
        <taxon>Clostridium</taxon>
    </lineage>
</organism>
<feature type="transmembrane region" description="Helical" evidence="1">
    <location>
        <begin position="70"/>
        <end position="91"/>
    </location>
</feature>
<name>A0A410E1Q7_9CLOT</name>
<dbReference type="Gene3D" id="3.40.50.1820">
    <property type="entry name" value="alpha/beta hydrolase"/>
    <property type="match status" value="1"/>
</dbReference>
<feature type="transmembrane region" description="Helical" evidence="1">
    <location>
        <begin position="7"/>
        <end position="29"/>
    </location>
</feature>
<feature type="transmembrane region" description="Helical" evidence="1">
    <location>
        <begin position="35"/>
        <end position="58"/>
    </location>
</feature>
<keyword evidence="1" id="KW-1133">Transmembrane helix</keyword>
<dbReference type="Pfam" id="PF02089">
    <property type="entry name" value="Palm_thioest"/>
    <property type="match status" value="1"/>
</dbReference>
<sequence>MIGGYELVTNACVLFVVQGLVYLYIFIVYKRASLTLISLGINALVYLAAIFILLWNGLLRIILTSSQVGIVLKISLFFTWWIPILNIIIFWKCCHIVRREYIFEISKIELNNQRRESEICKTKYPILLVHGIFWRDWHFFNYWGRIPGELIKNGATIYYGNQQSATTMEICANELKEQILQIIEKEKCEKVNIIAHSKGGIDARYAISCLGIDKNVASLTTIGTPHNGCEFLDNLLEKLPDKFVRTLAKKYNSAYLRLGDKTPDFYSAIYDLTASKCAEFNEKVLNKEGGVYQSVTSKMSSMFSAGFPLNICYAIVSRKEGENDGFVTVESSKHGDYLGCYSTKGRRGVSHGDMIDLMRENIPEFDVCEFYVDIVKKLKLKGL</sequence>
<dbReference type="KEGG" id="cmah:C1I91_11255"/>
<accession>A0A410E1Q7</accession>
<keyword evidence="1" id="KW-0812">Transmembrane</keyword>
<evidence type="ECO:0000256" key="1">
    <source>
        <dbReference type="SAM" id="Phobius"/>
    </source>
</evidence>
<evidence type="ECO:0000313" key="3">
    <source>
        <dbReference type="Proteomes" id="UP000286268"/>
    </source>
</evidence>
<keyword evidence="3" id="KW-1185">Reference proteome</keyword>
<dbReference type="InterPro" id="IPR029058">
    <property type="entry name" value="AB_hydrolase_fold"/>
</dbReference>
<dbReference type="Proteomes" id="UP000286268">
    <property type="component" value="Chromosome"/>
</dbReference>
<keyword evidence="1" id="KW-0472">Membrane</keyword>
<reference evidence="2 3" key="1">
    <citation type="submission" date="2018-01" db="EMBL/GenBank/DDBJ databases">
        <title>Genome Sequencing and Assembly of Anaerobacter polyendosporus strain CT4.</title>
        <authorList>
            <person name="Tachaapaikoon C."/>
            <person name="Sutheeworapong S."/>
            <person name="Jenjaroenpun P."/>
            <person name="Wongsurawat T."/>
            <person name="Nookeaw I."/>
            <person name="Cheawchanlertfa P."/>
            <person name="Kosugi A."/>
            <person name="Cheevadhanarak S."/>
            <person name="Ratanakhanokchai K."/>
        </authorList>
    </citation>
    <scope>NUCLEOTIDE SEQUENCE [LARGE SCALE GENOMIC DNA]</scope>
    <source>
        <strain evidence="2 3">CT4</strain>
    </source>
</reference>
<dbReference type="EMBL" id="CP025746">
    <property type="protein sequence ID" value="QAA35274.1"/>
    <property type="molecule type" value="Genomic_DNA"/>
</dbReference>
<dbReference type="AlphaFoldDB" id="A0A410E1Q7"/>